<dbReference type="EMBL" id="SMFU01000007">
    <property type="protein sequence ID" value="TCK09546.1"/>
    <property type="molecule type" value="Genomic_DNA"/>
</dbReference>
<dbReference type="GO" id="GO:0046872">
    <property type="term" value="F:metal ion binding"/>
    <property type="evidence" value="ECO:0007669"/>
    <property type="project" value="UniProtKB-KW"/>
</dbReference>
<keyword evidence="3" id="KW-0223">Dioxygenase</keyword>
<evidence type="ECO:0000256" key="1">
    <source>
        <dbReference type="ARBA" id="ARBA00022723"/>
    </source>
</evidence>
<name>A0A4V2PEL2_9GAMM</name>
<dbReference type="CDD" id="cd08342">
    <property type="entry name" value="HPPD_N_like"/>
    <property type="match status" value="1"/>
</dbReference>
<dbReference type="InterPro" id="IPR029068">
    <property type="entry name" value="Glyas_Bleomycin-R_OHBP_Dase"/>
</dbReference>
<keyword evidence="4" id="KW-1185">Reference proteome</keyword>
<evidence type="ECO:0000313" key="3">
    <source>
        <dbReference type="EMBL" id="TCK09546.1"/>
    </source>
</evidence>
<dbReference type="Gene3D" id="3.10.180.10">
    <property type="entry name" value="2,3-Dihydroxybiphenyl 1,2-Dioxygenase, domain 1"/>
    <property type="match status" value="1"/>
</dbReference>
<keyword evidence="1" id="KW-0479">Metal-binding</keyword>
<organism evidence="3 4">
    <name type="scientific">Marinobacterium mangrovicola</name>
    <dbReference type="NCBI Taxonomy" id="1476959"/>
    <lineage>
        <taxon>Bacteria</taxon>
        <taxon>Pseudomonadati</taxon>
        <taxon>Pseudomonadota</taxon>
        <taxon>Gammaproteobacteria</taxon>
        <taxon>Oceanospirillales</taxon>
        <taxon>Oceanospirillaceae</taxon>
        <taxon>Marinobacterium</taxon>
    </lineage>
</organism>
<dbReference type="PROSITE" id="PS51819">
    <property type="entry name" value="VOC"/>
    <property type="match status" value="1"/>
</dbReference>
<accession>A0A4V2PEL2</accession>
<dbReference type="InterPro" id="IPR041736">
    <property type="entry name" value="4OHPhenylPyrv_dOase_N"/>
</dbReference>
<dbReference type="SUPFAM" id="SSF54593">
    <property type="entry name" value="Glyoxalase/Bleomycin resistance protein/Dihydroxybiphenyl dioxygenase"/>
    <property type="match status" value="1"/>
</dbReference>
<keyword evidence="3" id="KW-0560">Oxidoreductase</keyword>
<feature type="domain" description="VOC" evidence="2">
    <location>
        <begin position="20"/>
        <end position="137"/>
    </location>
</feature>
<dbReference type="AlphaFoldDB" id="A0A4V2PEL2"/>
<keyword evidence="3" id="KW-0670">Pyruvate</keyword>
<dbReference type="Proteomes" id="UP000294546">
    <property type="component" value="Unassembled WGS sequence"/>
</dbReference>
<sequence length="271" mass="29638">MPDPYFEPGNNQDAAPTIEGIEFIELATDQPEATDRILRQLGFSPRAQHRSKNVTLYSQGSINLVVNFTKDSFASGFADLHGTSVCALALTTPNASSAYQNLLNRGAWETQTSAGAMELNIPAVESIGGSQIYLIDRYGDGISIYDIDFKPLGEQPEESPVLTSLRGLTLSMSTERQGPWRDYFNQLFGFVATDACELKIDDEAVITLDTADNTSLDDERISALVFGTSDLDATRAHLQKQGLTLKSDGSEDRFEVAVPADELSIRVFISR</sequence>
<reference evidence="3 4" key="1">
    <citation type="submission" date="2019-03" db="EMBL/GenBank/DDBJ databases">
        <title>Genomic Encyclopedia of Archaeal and Bacterial Type Strains, Phase II (KMG-II): from individual species to whole genera.</title>
        <authorList>
            <person name="Goeker M."/>
        </authorList>
    </citation>
    <scope>NUCLEOTIDE SEQUENCE [LARGE SCALE GENOMIC DNA]</scope>
    <source>
        <strain evidence="3 4">DSM 27697</strain>
    </source>
</reference>
<dbReference type="RefSeq" id="WP_165900257.1">
    <property type="nucleotide sequence ID" value="NZ_SMFU01000007.1"/>
</dbReference>
<proteinExistence type="predicted"/>
<gene>
    <name evidence="3" type="ORF">CLV83_1656</name>
</gene>
<dbReference type="GO" id="GO:0051213">
    <property type="term" value="F:dioxygenase activity"/>
    <property type="evidence" value="ECO:0007669"/>
    <property type="project" value="UniProtKB-KW"/>
</dbReference>
<comment type="caution">
    <text evidence="3">The sequence shown here is derived from an EMBL/GenBank/DDBJ whole genome shotgun (WGS) entry which is preliminary data.</text>
</comment>
<dbReference type="InterPro" id="IPR037523">
    <property type="entry name" value="VOC_core"/>
</dbReference>
<protein>
    <submittedName>
        <fullName evidence="3">4-hydroxyphenylpyruvate dioxygenase-like putative hemolysin</fullName>
    </submittedName>
</protein>
<evidence type="ECO:0000259" key="2">
    <source>
        <dbReference type="PROSITE" id="PS51819"/>
    </source>
</evidence>
<dbReference type="Pfam" id="PF14696">
    <property type="entry name" value="Glyoxalase_5"/>
    <property type="match status" value="1"/>
</dbReference>
<evidence type="ECO:0000313" key="4">
    <source>
        <dbReference type="Proteomes" id="UP000294546"/>
    </source>
</evidence>